<dbReference type="GO" id="GO:0008374">
    <property type="term" value="F:O-acyltransferase activity"/>
    <property type="evidence" value="ECO:0007669"/>
    <property type="project" value="InterPro"/>
</dbReference>
<dbReference type="GO" id="GO:0006629">
    <property type="term" value="P:lipid metabolic process"/>
    <property type="evidence" value="ECO:0007669"/>
    <property type="project" value="InterPro"/>
</dbReference>
<dbReference type="Proteomes" id="UP000186168">
    <property type="component" value="Unassembled WGS sequence"/>
</dbReference>
<dbReference type="GeneID" id="96745768"/>
<dbReference type="STRING" id="67365.GCA_001704635_00579"/>
<evidence type="ECO:0000313" key="3">
    <source>
        <dbReference type="Proteomes" id="UP000186168"/>
    </source>
</evidence>
<evidence type="ECO:0000256" key="1">
    <source>
        <dbReference type="SAM" id="SignalP"/>
    </source>
</evidence>
<dbReference type="EMBL" id="ASQP01000055">
    <property type="protein sequence ID" value="OMI40929.1"/>
    <property type="molecule type" value="Genomic_DNA"/>
</dbReference>
<dbReference type="SUPFAM" id="SSF69304">
    <property type="entry name" value="Tricorn protease N-terminal domain"/>
    <property type="match status" value="1"/>
</dbReference>
<proteinExistence type="predicted"/>
<dbReference type="SUPFAM" id="SSF53474">
    <property type="entry name" value="alpha/beta-Hydrolases"/>
    <property type="match status" value="1"/>
</dbReference>
<evidence type="ECO:0008006" key="4">
    <source>
        <dbReference type="Google" id="ProtNLM"/>
    </source>
</evidence>
<gene>
    <name evidence="2" type="ORF">SPAR_03401</name>
</gene>
<feature type="signal peptide" evidence="1">
    <location>
        <begin position="1"/>
        <end position="31"/>
    </location>
</feature>
<name>A0A1R1SSA8_9ACTN</name>
<dbReference type="InterPro" id="IPR003386">
    <property type="entry name" value="LACT/PDAT_acylTrfase"/>
</dbReference>
<evidence type="ECO:0000313" key="2">
    <source>
        <dbReference type="EMBL" id="OMI40929.1"/>
    </source>
</evidence>
<comment type="caution">
    <text evidence="2">The sequence shown here is derived from an EMBL/GenBank/DDBJ whole genome shotgun (WGS) entry which is preliminary data.</text>
</comment>
<feature type="chain" id="PRO_5010330705" description="AB hydrolase-1 domain-containing protein" evidence="1">
    <location>
        <begin position="32"/>
        <end position="699"/>
    </location>
</feature>
<reference evidence="2 3" key="1">
    <citation type="submission" date="2013-05" db="EMBL/GenBank/DDBJ databases">
        <title>Genome sequence of Streptomyces sparsogenes DSM 40356.</title>
        <authorList>
            <person name="Coyne S."/>
            <person name="Seebeck F.P."/>
        </authorList>
    </citation>
    <scope>NUCLEOTIDE SEQUENCE [LARGE SCALE GENOMIC DNA]</scope>
    <source>
        <strain evidence="2 3">DSM 40356</strain>
    </source>
</reference>
<keyword evidence="3" id="KW-1185">Reference proteome</keyword>
<keyword evidence="1" id="KW-0732">Signal</keyword>
<accession>A0A1R1SSA8</accession>
<protein>
    <recommendedName>
        <fullName evidence="4">AB hydrolase-1 domain-containing protein</fullName>
    </recommendedName>
</protein>
<dbReference type="RefSeq" id="WP_065965539.1">
    <property type="nucleotide sequence ID" value="NZ_ASQP01000055.1"/>
</dbReference>
<dbReference type="AlphaFoldDB" id="A0A1R1SSA8"/>
<dbReference type="InterPro" id="IPR029058">
    <property type="entry name" value="AB_hydrolase_fold"/>
</dbReference>
<dbReference type="Gene3D" id="3.40.50.1820">
    <property type="entry name" value="alpha/beta hydrolase"/>
    <property type="match status" value="1"/>
</dbReference>
<dbReference type="Pfam" id="PF02450">
    <property type="entry name" value="LCAT"/>
    <property type="match status" value="1"/>
</dbReference>
<organism evidence="2 3">
    <name type="scientific">Streptomyces sparsogenes DSM 40356</name>
    <dbReference type="NCBI Taxonomy" id="1331668"/>
    <lineage>
        <taxon>Bacteria</taxon>
        <taxon>Bacillati</taxon>
        <taxon>Actinomycetota</taxon>
        <taxon>Actinomycetes</taxon>
        <taxon>Kitasatosporales</taxon>
        <taxon>Streptomycetaceae</taxon>
        <taxon>Streptomyces</taxon>
    </lineage>
</organism>
<sequence>MTLTARCRALVPCAALMLLLTLLGAAPTAAAAEPRNCVGGGLQQIAEKEPVANTMPVLFVHGINAGADTWDGPGDDEEKWFPRQVANLRNITAWTFDYKPAQPSWVTDPRIGPALRTAIDCLADASGHKVMVVAHSMGGLATQYAVSLPSRTSDGKAWQKVAEVITIGTPFRGSLLASLADNLVSGPPGWSLEELALKRVVAACLGIAKGKSLTACETVEVLRSPQGLALKYNSPEIRKLPAWPKELPVRAMAGDIRMGFNILGLESPKAPVSLGDIAVPRSSATAYVNKSGAPHVLTCSDAQIGVRVLGSPCNHVDIKTHPKIMSVVLDRAKRVQRKQWADRTPDLAYATADSVNVWTNGSTKNIAPVPSGYRVRQLTWSTDGTSLAWLAERHDGTGRKVFLVRRGRGQPFVTPRLRSWECADCSTLAFRDNQLVSDGATDPNRPMLWSYPPLGGARRPLPVTGLPSPDECFGPTYCGRLQLLGAAPRGGLTVSYFDSVGNFPGIGSFFQVSREGRARSVQSFYGSGLGPEVAAASPRRDRLAVPWYQHLSACEEYSNVAIVDQRLGRVERLDPPSRDGNLWMVSAWFDRDGQAYAAFRSEPGCGSDNEYAPDGQRIPRWGETRVYRASNVRWVQTREKRPILARDVHASGKTATVVGTPAVEVSGGYHTGTLVAQNAANAEVEVARGVHAFAWQPAS</sequence>